<evidence type="ECO:0000256" key="6">
    <source>
        <dbReference type="SAM" id="MobiDB-lite"/>
    </source>
</evidence>
<comment type="caution">
    <text evidence="8">The sequence shown here is derived from an EMBL/GenBank/DDBJ whole genome shotgun (WGS) entry which is preliminary data.</text>
</comment>
<feature type="transmembrane region" description="Helical" evidence="7">
    <location>
        <begin position="82"/>
        <end position="101"/>
    </location>
</feature>
<dbReference type="OrthoDB" id="8904098at2759"/>
<organism evidence="8 10">
    <name type="scientific">Punica granatum</name>
    <name type="common">Pomegranate</name>
    <dbReference type="NCBI Taxonomy" id="22663"/>
    <lineage>
        <taxon>Eukaryota</taxon>
        <taxon>Viridiplantae</taxon>
        <taxon>Streptophyta</taxon>
        <taxon>Embryophyta</taxon>
        <taxon>Tracheophyta</taxon>
        <taxon>Spermatophyta</taxon>
        <taxon>Magnoliopsida</taxon>
        <taxon>eudicotyledons</taxon>
        <taxon>Gunneridae</taxon>
        <taxon>Pentapetalae</taxon>
        <taxon>rosids</taxon>
        <taxon>malvids</taxon>
        <taxon>Myrtales</taxon>
        <taxon>Lythraceae</taxon>
        <taxon>Punica</taxon>
    </lineage>
</organism>
<evidence type="ECO:0000313" key="9">
    <source>
        <dbReference type="EMBL" id="PKI55993.1"/>
    </source>
</evidence>
<reference evidence="8" key="2">
    <citation type="submission" date="2017-06" db="EMBL/GenBank/DDBJ databases">
        <title>The pomegranate genome and the genomics of punicalagin biosynthesis.</title>
        <authorList>
            <person name="Xu C."/>
        </authorList>
    </citation>
    <scope>NUCLEOTIDE SEQUENCE [LARGE SCALE GENOMIC DNA]</scope>
    <source>
        <tissue evidence="8">Fresh leaf</tissue>
    </source>
</reference>
<reference evidence="10" key="1">
    <citation type="journal article" date="2017" name="Plant J.">
        <title>The pomegranate (Punica granatum L.) genome and the genomics of punicalagin biosynthesis.</title>
        <authorList>
            <person name="Qin G."/>
            <person name="Xu C."/>
            <person name="Ming R."/>
            <person name="Tang H."/>
            <person name="Guyot R."/>
            <person name="Kramer E.M."/>
            <person name="Hu Y."/>
            <person name="Yi X."/>
            <person name="Qi Y."/>
            <person name="Xu X."/>
            <person name="Gao Z."/>
            <person name="Pan H."/>
            <person name="Jian J."/>
            <person name="Tian Y."/>
            <person name="Yue Z."/>
            <person name="Xu Y."/>
        </authorList>
    </citation>
    <scope>NUCLEOTIDE SEQUENCE [LARGE SCALE GENOMIC DNA]</scope>
    <source>
        <strain evidence="10">cv. Dabenzi</strain>
    </source>
</reference>
<dbReference type="Pfam" id="PF00854">
    <property type="entry name" value="PTR2"/>
    <property type="match status" value="1"/>
</dbReference>
<sequence>MGEAAADRFRNGREPQPSGGSFRLLCSTKCFPISPSWPRKPASPAEEEQDGVIPSLLPPSKAAMQRKPGGWRAMPFILGNETFERLATFGLLANFMVYLMREYHMDQVSASNVLNMWSGFTNFAPLVGAFISDAYAGRFRTIAVASFASLLGMVTITLTAWLPQLHPPSCPPGQQQGQCKGHNGVQLAVLVTGLGLLSVGTGGIRPCSIPFGVDQFDPSTEEGQKGINSFYNWYYTTFTVVILITQTLIVYIQDSVSWVIGFGIPTALMFCSLVLFFVGTRIYIHVRPEGSIFIGIIKVLVAAHRKRHLKVPPRGSAEAIGVFYDPPLPKDSPFQSKLPLTDQFRFLNKAAIVLENDLNAEGSPKDQWSLCRIQQVEEMKCLLRIGPVWASGIVSLTAMSQQGTFTMSQALKMDRHLGPRFQIPPGSMTVISMITIGIWLPIYDRLIVPALRRVTGLEGGITQLQRIGVGMVFSILSMVASGLVERDRRALANAHPNPLGITPMSALWLSPQLILMGFCEAFNIIGQIEFYNRQFPDQMRSVANSLFFCSFAGASYLSALVVNIVHHVTGGHGRPDWLTADINAGRLDYFYYLLAGMGALNFVYFLYSAKRYRYKGSVESDREGHLDFELTSTIKV</sequence>
<dbReference type="Proteomes" id="UP000233551">
    <property type="component" value="Unassembled WGS sequence"/>
</dbReference>
<dbReference type="PANTHER" id="PTHR11654">
    <property type="entry name" value="OLIGOPEPTIDE TRANSPORTER-RELATED"/>
    <property type="match status" value="1"/>
</dbReference>
<feature type="transmembrane region" description="Helical" evidence="7">
    <location>
        <begin position="184"/>
        <end position="204"/>
    </location>
</feature>
<evidence type="ECO:0000313" key="8">
    <source>
        <dbReference type="EMBL" id="OWM89580.1"/>
    </source>
</evidence>
<feature type="transmembrane region" description="Helical" evidence="7">
    <location>
        <begin position="546"/>
        <end position="569"/>
    </location>
</feature>
<evidence type="ECO:0000256" key="4">
    <source>
        <dbReference type="ARBA" id="ARBA00022989"/>
    </source>
</evidence>
<proteinExistence type="inferred from homology"/>
<feature type="transmembrane region" description="Helical" evidence="7">
    <location>
        <begin position="464"/>
        <end position="484"/>
    </location>
</feature>
<evidence type="ECO:0000313" key="11">
    <source>
        <dbReference type="Proteomes" id="UP000233551"/>
    </source>
</evidence>
<dbReference type="EMBL" id="MTKT01000666">
    <property type="protein sequence ID" value="OWM89580.1"/>
    <property type="molecule type" value="Genomic_DNA"/>
</dbReference>
<accession>A0A218XXM1</accession>
<feature type="transmembrane region" description="Helical" evidence="7">
    <location>
        <begin position="113"/>
        <end position="131"/>
    </location>
</feature>
<evidence type="ECO:0000256" key="2">
    <source>
        <dbReference type="ARBA" id="ARBA00005982"/>
    </source>
</evidence>
<dbReference type="GO" id="GO:0016020">
    <property type="term" value="C:membrane"/>
    <property type="evidence" value="ECO:0007669"/>
    <property type="project" value="UniProtKB-SubCell"/>
</dbReference>
<dbReference type="EMBL" id="PGOL01001648">
    <property type="protein sequence ID" value="PKI55993.1"/>
    <property type="molecule type" value="Genomic_DNA"/>
</dbReference>
<feature type="region of interest" description="Disordered" evidence="6">
    <location>
        <begin position="1"/>
        <end position="21"/>
    </location>
</feature>
<dbReference type="InterPro" id="IPR000109">
    <property type="entry name" value="POT_fam"/>
</dbReference>
<feature type="transmembrane region" description="Helical" evidence="7">
    <location>
        <begin position="258"/>
        <end position="278"/>
    </location>
</feature>
<feature type="transmembrane region" description="Helical" evidence="7">
    <location>
        <begin position="421"/>
        <end position="443"/>
    </location>
</feature>
<dbReference type="Proteomes" id="UP000197138">
    <property type="component" value="Unassembled WGS sequence"/>
</dbReference>
<evidence type="ECO:0000256" key="5">
    <source>
        <dbReference type="ARBA" id="ARBA00023136"/>
    </source>
</evidence>
<reference evidence="9 11" key="3">
    <citation type="submission" date="2017-11" db="EMBL/GenBank/DDBJ databases">
        <title>De-novo sequencing of pomegranate (Punica granatum L.) genome.</title>
        <authorList>
            <person name="Akparov Z."/>
            <person name="Amiraslanov A."/>
            <person name="Hajiyeva S."/>
            <person name="Abbasov M."/>
            <person name="Kaur K."/>
            <person name="Hamwieh A."/>
            <person name="Solovyev V."/>
            <person name="Salamov A."/>
            <person name="Braich B."/>
            <person name="Kosarev P."/>
            <person name="Mahmoud A."/>
            <person name="Hajiyev E."/>
            <person name="Babayeva S."/>
            <person name="Izzatullayeva V."/>
            <person name="Mammadov A."/>
            <person name="Mammadov A."/>
            <person name="Sharifova S."/>
            <person name="Ojaghi J."/>
            <person name="Eynullazada K."/>
            <person name="Bayramov B."/>
            <person name="Abdulazimova A."/>
            <person name="Shahmuradov I."/>
        </authorList>
    </citation>
    <scope>NUCLEOTIDE SEQUENCE [LARGE SCALE GENOMIC DNA]</scope>
    <source>
        <strain evidence="9">AG2017</strain>
        <strain evidence="11">cv. AG2017</strain>
        <tissue evidence="9">Leaf</tissue>
    </source>
</reference>
<evidence type="ECO:0000256" key="3">
    <source>
        <dbReference type="ARBA" id="ARBA00022692"/>
    </source>
</evidence>
<protein>
    <submittedName>
        <fullName evidence="8">Uncharacterized protein</fullName>
    </submittedName>
</protein>
<comment type="subcellular location">
    <subcellularLocation>
        <location evidence="1">Membrane</location>
        <topology evidence="1">Multi-pass membrane protein</topology>
    </subcellularLocation>
</comment>
<keyword evidence="4 7" id="KW-1133">Transmembrane helix</keyword>
<dbReference type="CDD" id="cd17416">
    <property type="entry name" value="MFS_NPF1_2"/>
    <property type="match status" value="1"/>
</dbReference>
<dbReference type="InterPro" id="IPR036259">
    <property type="entry name" value="MFS_trans_sf"/>
</dbReference>
<name>A0A218XXM1_PUNGR</name>
<dbReference type="Gene3D" id="1.20.1250.20">
    <property type="entry name" value="MFS general substrate transporter like domains"/>
    <property type="match status" value="1"/>
</dbReference>
<dbReference type="AlphaFoldDB" id="A0A218XXM1"/>
<evidence type="ECO:0000256" key="1">
    <source>
        <dbReference type="ARBA" id="ARBA00004141"/>
    </source>
</evidence>
<comment type="similarity">
    <text evidence="2">Belongs to the major facilitator superfamily. Proton-dependent oligopeptide transporter (POT/PTR) (TC 2.A.17) family.</text>
</comment>
<keyword evidence="5 7" id="KW-0472">Membrane</keyword>
<feature type="region of interest" description="Disordered" evidence="6">
    <location>
        <begin position="37"/>
        <end position="59"/>
    </location>
</feature>
<dbReference type="GO" id="GO:0022857">
    <property type="term" value="F:transmembrane transporter activity"/>
    <property type="evidence" value="ECO:0007669"/>
    <property type="project" value="InterPro"/>
</dbReference>
<evidence type="ECO:0000313" key="10">
    <source>
        <dbReference type="Proteomes" id="UP000197138"/>
    </source>
</evidence>
<feature type="transmembrane region" description="Helical" evidence="7">
    <location>
        <begin position="233"/>
        <end position="252"/>
    </location>
</feature>
<feature type="transmembrane region" description="Helical" evidence="7">
    <location>
        <begin position="382"/>
        <end position="401"/>
    </location>
</feature>
<dbReference type="SUPFAM" id="SSF103473">
    <property type="entry name" value="MFS general substrate transporter"/>
    <property type="match status" value="1"/>
</dbReference>
<evidence type="ECO:0000256" key="7">
    <source>
        <dbReference type="SAM" id="Phobius"/>
    </source>
</evidence>
<dbReference type="GeneID" id="116199823"/>
<feature type="transmembrane region" description="Helical" evidence="7">
    <location>
        <begin position="143"/>
        <end position="164"/>
    </location>
</feature>
<gene>
    <name evidence="8" type="ORF">CDL15_Pgr024328</name>
    <name evidence="9" type="ORF">CRG98_023621</name>
</gene>
<keyword evidence="11" id="KW-1185">Reference proteome</keyword>
<feature type="transmembrane region" description="Helical" evidence="7">
    <location>
        <begin position="589"/>
        <end position="607"/>
    </location>
</feature>
<feature type="transmembrane region" description="Helical" evidence="7">
    <location>
        <begin position="504"/>
        <end position="525"/>
    </location>
</feature>
<feature type="compositionally biased region" description="Basic and acidic residues" evidence="6">
    <location>
        <begin position="1"/>
        <end position="13"/>
    </location>
</feature>
<keyword evidence="3 7" id="KW-0812">Transmembrane</keyword>